<dbReference type="Pfam" id="PF00092">
    <property type="entry name" value="VWA"/>
    <property type="match status" value="1"/>
</dbReference>
<dbReference type="CDD" id="cd00198">
    <property type="entry name" value="vWFA"/>
    <property type="match status" value="1"/>
</dbReference>
<evidence type="ECO:0000313" key="4">
    <source>
        <dbReference type="EMBL" id="MPY55090.1"/>
    </source>
</evidence>
<sequence>MDLRGVAASGTHSPTLGFARAGGPPCRTARRDRWLRHMTLHAARRSHAPDAAPSSTEIHQKDPGARTARRSAALLSALLLAVPAPALAAPAGPAAAPKASDPVELAIAVDESGSLRPSDVERERDAAARIALGEISASSRLTVLGFASADNDEQSAVDEVCPTTELDPVAREKTGECIDRLARRDKGKGAGTDFPAVIRQAVTRLGEHATGRPRILFLLTDGKLDVGDSPAYGADKESRRENGERELKKALAEAARAKVQIWPLGFGQGIDEGALDAMAAGGYQGGCADLAAARPRAAVVPDSRTLGNALQRAFAGARCLVTDPPVEDRPPADISLRLSPLATLATIVVSKGDPEVKATYYDPRGRKVEPGTRADGSTFELAGAGGEVESLRITDPRPGTWRVRLDAPEGHRDRLASVAVQWRGTVRSSIVMTPASPRPGETARVELSLQTRDGEGVSDPRDLRRLKVSGVLTGDGFRPRDLGLGDTGENGDSRAGDGRFTGSVRIPKSADGSLKAVGVLGAVGLTADHRPFLTRTAPVNPDVRAELRVDGTEVHPGQSVPFVLMASNDSGEPRTLRLYLQDTEPGAVTLSPTEVTLAPGESLNREGRLTVDDGQRPHRLTARLEVLDQGDHKRPLDAKLVAVDVTPVPAWWRQIWDDWWGAIVPAAILLLGLAGYAVWRLRRRATDVDPGGLRLRLTVSDGSGERTASEIPVPSGRGPWYRFDVLDEFGTDPRLDPRPGGAYALQRNPRGGARLRTPGGAVQDLRLGDDTPLSGDVHLRVERNTAAGTRSPRTPGVPRWFAGLTSRRRPVTAPTAPGRDDEREPTAHDPYPRSSYDDDLSDAL</sequence>
<feature type="region of interest" description="Disordered" evidence="1">
    <location>
        <begin position="44"/>
        <end position="67"/>
    </location>
</feature>
<gene>
    <name evidence="4" type="ORF">FPZ41_43685</name>
</gene>
<keyword evidence="2" id="KW-0472">Membrane</keyword>
<feature type="region of interest" description="Disordered" evidence="1">
    <location>
        <begin position="1"/>
        <end position="26"/>
    </location>
</feature>
<dbReference type="Gene3D" id="3.40.50.410">
    <property type="entry name" value="von Willebrand factor, type A domain"/>
    <property type="match status" value="1"/>
</dbReference>
<keyword evidence="5" id="KW-1185">Reference proteome</keyword>
<feature type="compositionally biased region" description="Basic and acidic residues" evidence="1">
    <location>
        <begin position="818"/>
        <end position="831"/>
    </location>
</feature>
<comment type="caution">
    <text evidence="4">The sequence shown here is derived from an EMBL/GenBank/DDBJ whole genome shotgun (WGS) entry which is preliminary data.</text>
</comment>
<dbReference type="Proteomes" id="UP000373149">
    <property type="component" value="Unassembled WGS sequence"/>
</dbReference>
<feature type="region of interest" description="Disordered" evidence="1">
    <location>
        <begin position="735"/>
        <end position="844"/>
    </location>
</feature>
<accession>A0A5N8X6M0</accession>
<feature type="region of interest" description="Disordered" evidence="1">
    <location>
        <begin position="477"/>
        <end position="504"/>
    </location>
</feature>
<organism evidence="4 5">
    <name type="scientific">Streptomyces acidicola</name>
    <dbReference type="NCBI Taxonomy" id="2596892"/>
    <lineage>
        <taxon>Bacteria</taxon>
        <taxon>Bacillati</taxon>
        <taxon>Actinomycetota</taxon>
        <taxon>Actinomycetes</taxon>
        <taxon>Kitasatosporales</taxon>
        <taxon>Streptomycetaceae</taxon>
        <taxon>Streptomyces</taxon>
    </lineage>
</organism>
<feature type="transmembrane region" description="Helical" evidence="2">
    <location>
        <begin position="659"/>
        <end position="679"/>
    </location>
</feature>
<reference evidence="4 5" key="1">
    <citation type="submission" date="2019-09" db="EMBL/GenBank/DDBJ databases">
        <authorList>
            <person name="Duangmal K."/>
            <person name="Teo W.F.A."/>
            <person name="Lipun K."/>
        </authorList>
    </citation>
    <scope>NUCLEOTIDE SEQUENCE [LARGE SCALE GENOMIC DNA]</scope>
    <source>
        <strain evidence="4 5">K1PN6</strain>
    </source>
</reference>
<dbReference type="InterPro" id="IPR036465">
    <property type="entry name" value="vWFA_dom_sf"/>
</dbReference>
<name>A0A5N8X6M0_9ACTN</name>
<evidence type="ECO:0000259" key="3">
    <source>
        <dbReference type="PROSITE" id="PS50234"/>
    </source>
</evidence>
<dbReference type="AlphaFoldDB" id="A0A5N8X6M0"/>
<keyword evidence="2" id="KW-0812">Transmembrane</keyword>
<dbReference type="InterPro" id="IPR002035">
    <property type="entry name" value="VWF_A"/>
</dbReference>
<dbReference type="SUPFAM" id="SSF53300">
    <property type="entry name" value="vWA-like"/>
    <property type="match status" value="1"/>
</dbReference>
<dbReference type="PROSITE" id="PS50234">
    <property type="entry name" value="VWFA"/>
    <property type="match status" value="1"/>
</dbReference>
<proteinExistence type="predicted"/>
<evidence type="ECO:0000256" key="1">
    <source>
        <dbReference type="SAM" id="MobiDB-lite"/>
    </source>
</evidence>
<keyword evidence="2" id="KW-1133">Transmembrane helix</keyword>
<protein>
    <submittedName>
        <fullName evidence="4">VWA domain-containing protein</fullName>
    </submittedName>
</protein>
<evidence type="ECO:0000256" key="2">
    <source>
        <dbReference type="SAM" id="Phobius"/>
    </source>
</evidence>
<dbReference type="SMART" id="SM00327">
    <property type="entry name" value="VWA"/>
    <property type="match status" value="1"/>
</dbReference>
<feature type="domain" description="VWFA" evidence="3">
    <location>
        <begin position="104"/>
        <end position="313"/>
    </location>
</feature>
<dbReference type="EMBL" id="VMNX01000364">
    <property type="protein sequence ID" value="MPY55090.1"/>
    <property type="molecule type" value="Genomic_DNA"/>
</dbReference>
<evidence type="ECO:0000313" key="5">
    <source>
        <dbReference type="Proteomes" id="UP000373149"/>
    </source>
</evidence>